<sequence>MKRIFLFALCLVFVLAGCGQKEQPSTDAKSTKTVFQATITEIANGTMPVTPVEGSLELKSSDCFSIPIQNMPASPEPKVGDVVEITYDGYIQTIYPSTLGKIYSITIVEKSK</sequence>
<dbReference type="OrthoDB" id="9779098at2"/>
<gene>
    <name evidence="2" type="ORF">EHE19_007540</name>
</gene>
<name>A0A4U7JLU6_9FIRM</name>
<accession>A0A4U7JLU6</accession>
<evidence type="ECO:0000313" key="2">
    <source>
        <dbReference type="EMBL" id="QNU68257.1"/>
    </source>
</evidence>
<proteinExistence type="predicted"/>
<reference evidence="2 3" key="1">
    <citation type="submission" date="2020-09" db="EMBL/GenBank/DDBJ databases">
        <title>Characterization and genome sequencing of Ruminiclostridium sp. nov. MA18.</title>
        <authorList>
            <person name="Rettenmaier R."/>
            <person name="Kowollik M.-L."/>
            <person name="Liebl W."/>
            <person name="Zverlov V."/>
        </authorList>
    </citation>
    <scope>NUCLEOTIDE SEQUENCE [LARGE SCALE GENOMIC DNA]</scope>
    <source>
        <strain evidence="2 3">MA18</strain>
    </source>
</reference>
<dbReference type="AlphaFoldDB" id="A0A4U7JLU6"/>
<dbReference type="RefSeq" id="WP_137696517.1">
    <property type="nucleotide sequence ID" value="NZ_CP061336.1"/>
</dbReference>
<feature type="signal peptide" evidence="1">
    <location>
        <begin position="1"/>
        <end position="21"/>
    </location>
</feature>
<dbReference type="PROSITE" id="PS51257">
    <property type="entry name" value="PROKAR_LIPOPROTEIN"/>
    <property type="match status" value="1"/>
</dbReference>
<protein>
    <recommendedName>
        <fullName evidence="4">DUF3221 domain-containing protein</fullName>
    </recommendedName>
</protein>
<evidence type="ECO:0000313" key="3">
    <source>
        <dbReference type="Proteomes" id="UP000306409"/>
    </source>
</evidence>
<feature type="chain" id="PRO_5039496323" description="DUF3221 domain-containing protein" evidence="1">
    <location>
        <begin position="22"/>
        <end position="112"/>
    </location>
</feature>
<evidence type="ECO:0008006" key="4">
    <source>
        <dbReference type="Google" id="ProtNLM"/>
    </source>
</evidence>
<dbReference type="EMBL" id="CP061336">
    <property type="protein sequence ID" value="QNU68257.1"/>
    <property type="molecule type" value="Genomic_DNA"/>
</dbReference>
<dbReference type="KEGG" id="rher:EHE19_007540"/>
<organism evidence="2 3">
    <name type="scientific">Ruminiclostridium herbifermentans</name>
    <dbReference type="NCBI Taxonomy" id="2488810"/>
    <lineage>
        <taxon>Bacteria</taxon>
        <taxon>Bacillati</taxon>
        <taxon>Bacillota</taxon>
        <taxon>Clostridia</taxon>
        <taxon>Eubacteriales</taxon>
        <taxon>Oscillospiraceae</taxon>
        <taxon>Ruminiclostridium</taxon>
    </lineage>
</organism>
<keyword evidence="3" id="KW-1185">Reference proteome</keyword>
<evidence type="ECO:0000256" key="1">
    <source>
        <dbReference type="SAM" id="SignalP"/>
    </source>
</evidence>
<keyword evidence="1" id="KW-0732">Signal</keyword>
<dbReference type="Proteomes" id="UP000306409">
    <property type="component" value="Chromosome"/>
</dbReference>